<feature type="signal peptide" evidence="10">
    <location>
        <begin position="1"/>
        <end position="20"/>
    </location>
</feature>
<dbReference type="Pfam" id="PF13499">
    <property type="entry name" value="EF-hand_7"/>
    <property type="match status" value="1"/>
</dbReference>
<keyword evidence="6 9" id="KW-1133">Transmembrane helix</keyword>
<dbReference type="InterPro" id="IPR004837">
    <property type="entry name" value="NaCa_Exmemb"/>
</dbReference>
<feature type="transmembrane region" description="Helical" evidence="9">
    <location>
        <begin position="69"/>
        <end position="92"/>
    </location>
</feature>
<feature type="transmembrane region" description="Helical" evidence="9">
    <location>
        <begin position="104"/>
        <end position="125"/>
    </location>
</feature>
<keyword evidence="13" id="KW-1185">Reference proteome</keyword>
<keyword evidence="7" id="KW-0406">Ion transport</keyword>
<keyword evidence="4 9" id="KW-0812">Transmembrane</keyword>
<organism evidence="12 13">
    <name type="scientific">Rehmannia glutinosa</name>
    <name type="common">Chinese foxglove</name>
    <dbReference type="NCBI Taxonomy" id="99300"/>
    <lineage>
        <taxon>Eukaryota</taxon>
        <taxon>Viridiplantae</taxon>
        <taxon>Streptophyta</taxon>
        <taxon>Embryophyta</taxon>
        <taxon>Tracheophyta</taxon>
        <taxon>Spermatophyta</taxon>
        <taxon>Magnoliopsida</taxon>
        <taxon>eudicotyledons</taxon>
        <taxon>Gunneridae</taxon>
        <taxon>Pentapetalae</taxon>
        <taxon>asterids</taxon>
        <taxon>lamiids</taxon>
        <taxon>Lamiales</taxon>
        <taxon>Orobanchaceae</taxon>
        <taxon>Rehmannieae</taxon>
        <taxon>Rehmannia</taxon>
    </lineage>
</organism>
<evidence type="ECO:0000313" key="12">
    <source>
        <dbReference type="EMBL" id="KAK6149986.1"/>
    </source>
</evidence>
<evidence type="ECO:0000256" key="1">
    <source>
        <dbReference type="ARBA" id="ARBA00004127"/>
    </source>
</evidence>
<evidence type="ECO:0000256" key="6">
    <source>
        <dbReference type="ARBA" id="ARBA00022989"/>
    </source>
</evidence>
<keyword evidence="10" id="KW-0732">Signal</keyword>
<dbReference type="PROSITE" id="PS50222">
    <property type="entry name" value="EF_HAND_2"/>
    <property type="match status" value="2"/>
</dbReference>
<dbReference type="PANTHER" id="PTHR31503">
    <property type="entry name" value="VACUOLAR CALCIUM ION TRANSPORTER"/>
    <property type="match status" value="1"/>
</dbReference>
<feature type="transmembrane region" description="Helical" evidence="9">
    <location>
        <begin position="226"/>
        <end position="246"/>
    </location>
</feature>
<sequence length="565" mass="62509">MKKLSIISLLLILGSQLAYSRSIKKDANMMMISDGVDSESKSSFLEWGLSAATETCEPIYGFLPCSTNVWGLLFLIVVYEILLSLGGKYVAIGSDLFFQITGPGLFGASLFQFLGTIPQIVLVLVSSLSGSLEAAQQRATLGMGLVAGTTVMLLTLIWGTSVVLGSYDLSEAITTDKSESKKNTPKGYGIVTDAETSYTARIMLITLAPFLILLLARVFNSSSGRRVIILIALIVTVILLFAYVFYQIFQPWIQNRRFEYLMNKYAKDKLLRLLSRNGKPDTQKIQQLFNKIDNNKNASVSALELRVLLLGVKMDDDDLSIERDVENILESFDTSGDGRITQDEFIRGMTKLAYDLSDQTPDRIKYSGGSSNSQVKKTHQYSNNISRDNYKKTPKVLANYKKNNSWLNYLRAFFFVIIGTVMLCALAEPLIKSVVAFSQAANLSSFCVSYLAIPFAMNYGVAVQSIASARQKTQKSISLTLSALYGGVYMNNIVGLLVFLAPVYARNLSADVFAEVVVVVIICILMTLFTSVCTKFSRRMGYFVLLLYPISLALVYLLTSFLGWA</sequence>
<dbReference type="SUPFAM" id="SSF81324">
    <property type="entry name" value="Voltage-gated potassium channels"/>
    <property type="match status" value="1"/>
</dbReference>
<dbReference type="PANTHER" id="PTHR31503:SF80">
    <property type="entry name" value="EF-HAND DOMAIN-CONTAINING PROTEIN"/>
    <property type="match status" value="1"/>
</dbReference>
<dbReference type="Proteomes" id="UP001318860">
    <property type="component" value="Unassembled WGS sequence"/>
</dbReference>
<dbReference type="InterPro" id="IPR004713">
    <property type="entry name" value="CaH_exchang"/>
</dbReference>
<evidence type="ECO:0000256" key="3">
    <source>
        <dbReference type="ARBA" id="ARBA00022449"/>
    </source>
</evidence>
<feature type="transmembrane region" description="Helical" evidence="9">
    <location>
        <begin position="145"/>
        <end position="167"/>
    </location>
</feature>
<feature type="transmembrane region" description="Helical" evidence="9">
    <location>
        <begin position="479"/>
        <end position="500"/>
    </location>
</feature>
<evidence type="ECO:0000256" key="2">
    <source>
        <dbReference type="ARBA" id="ARBA00022448"/>
    </source>
</evidence>
<evidence type="ECO:0000256" key="8">
    <source>
        <dbReference type="ARBA" id="ARBA00023136"/>
    </source>
</evidence>
<name>A0ABR0WTS7_REHGL</name>
<feature type="transmembrane region" description="Helical" evidence="9">
    <location>
        <begin position="409"/>
        <end position="431"/>
    </location>
</feature>
<evidence type="ECO:0000256" key="4">
    <source>
        <dbReference type="ARBA" id="ARBA00022692"/>
    </source>
</evidence>
<keyword evidence="5" id="KW-0106">Calcium</keyword>
<feature type="transmembrane region" description="Helical" evidence="9">
    <location>
        <begin position="443"/>
        <end position="467"/>
    </location>
</feature>
<dbReference type="InterPro" id="IPR002048">
    <property type="entry name" value="EF_hand_dom"/>
</dbReference>
<protein>
    <recommendedName>
        <fullName evidence="11">EF-hand domain-containing protein</fullName>
    </recommendedName>
</protein>
<feature type="chain" id="PRO_5045280027" description="EF-hand domain-containing protein" evidence="10">
    <location>
        <begin position="21"/>
        <end position="565"/>
    </location>
</feature>
<feature type="domain" description="EF-hand" evidence="11">
    <location>
        <begin position="280"/>
        <end position="315"/>
    </location>
</feature>
<dbReference type="CDD" id="cd00051">
    <property type="entry name" value="EFh"/>
    <property type="match status" value="1"/>
</dbReference>
<dbReference type="InterPro" id="IPR011992">
    <property type="entry name" value="EF-hand-dom_pair"/>
</dbReference>
<evidence type="ECO:0000259" key="11">
    <source>
        <dbReference type="PROSITE" id="PS50222"/>
    </source>
</evidence>
<dbReference type="InterPro" id="IPR018247">
    <property type="entry name" value="EF_Hand_1_Ca_BS"/>
</dbReference>
<dbReference type="EMBL" id="JABTTQ020000009">
    <property type="protein sequence ID" value="KAK6149986.1"/>
    <property type="molecule type" value="Genomic_DNA"/>
</dbReference>
<keyword evidence="2" id="KW-0813">Transport</keyword>
<reference evidence="12 13" key="1">
    <citation type="journal article" date="2021" name="Comput. Struct. Biotechnol. J.">
        <title>De novo genome assembly of the potent medicinal plant Rehmannia glutinosa using nanopore technology.</title>
        <authorList>
            <person name="Ma L."/>
            <person name="Dong C."/>
            <person name="Song C."/>
            <person name="Wang X."/>
            <person name="Zheng X."/>
            <person name="Niu Y."/>
            <person name="Chen S."/>
            <person name="Feng W."/>
        </authorList>
    </citation>
    <scope>NUCLEOTIDE SEQUENCE [LARGE SCALE GENOMIC DNA]</scope>
    <source>
        <strain evidence="12">DH-2019</strain>
    </source>
</reference>
<feature type="domain" description="EF-hand" evidence="11">
    <location>
        <begin position="320"/>
        <end position="355"/>
    </location>
</feature>
<dbReference type="Gene3D" id="1.10.238.10">
    <property type="entry name" value="EF-hand"/>
    <property type="match status" value="1"/>
</dbReference>
<accession>A0ABR0WTS7</accession>
<evidence type="ECO:0000256" key="7">
    <source>
        <dbReference type="ARBA" id="ARBA00023065"/>
    </source>
</evidence>
<dbReference type="PROSITE" id="PS00018">
    <property type="entry name" value="EF_HAND_1"/>
    <property type="match status" value="1"/>
</dbReference>
<evidence type="ECO:0000256" key="10">
    <source>
        <dbReference type="SAM" id="SignalP"/>
    </source>
</evidence>
<dbReference type="Pfam" id="PF01699">
    <property type="entry name" value="Na_Ca_ex"/>
    <property type="match status" value="1"/>
</dbReference>
<gene>
    <name evidence="12" type="ORF">DH2020_017511</name>
</gene>
<comment type="caution">
    <text evidence="12">The sequence shown here is derived from an EMBL/GenBank/DDBJ whole genome shotgun (WGS) entry which is preliminary data.</text>
</comment>
<proteinExistence type="predicted"/>
<evidence type="ECO:0000313" key="13">
    <source>
        <dbReference type="Proteomes" id="UP001318860"/>
    </source>
</evidence>
<dbReference type="SUPFAM" id="SSF47473">
    <property type="entry name" value="EF-hand"/>
    <property type="match status" value="1"/>
</dbReference>
<comment type="subcellular location">
    <subcellularLocation>
        <location evidence="1">Endomembrane system</location>
        <topology evidence="1">Multi-pass membrane protein</topology>
    </subcellularLocation>
</comment>
<feature type="transmembrane region" description="Helical" evidence="9">
    <location>
        <begin position="542"/>
        <end position="564"/>
    </location>
</feature>
<keyword evidence="8 9" id="KW-0472">Membrane</keyword>
<dbReference type="SMART" id="SM00054">
    <property type="entry name" value="EFh"/>
    <property type="match status" value="2"/>
</dbReference>
<evidence type="ECO:0000256" key="5">
    <source>
        <dbReference type="ARBA" id="ARBA00022837"/>
    </source>
</evidence>
<feature type="transmembrane region" description="Helical" evidence="9">
    <location>
        <begin position="512"/>
        <end position="530"/>
    </location>
</feature>
<evidence type="ECO:0000256" key="9">
    <source>
        <dbReference type="SAM" id="Phobius"/>
    </source>
</evidence>
<keyword evidence="3" id="KW-0050">Antiport</keyword>